<dbReference type="RefSeq" id="WP_110264430.1">
    <property type="nucleotide sequence ID" value="NZ_CAKZQT010000021.1"/>
</dbReference>
<evidence type="ECO:0000313" key="2">
    <source>
        <dbReference type="EMBL" id="PXV69489.1"/>
    </source>
</evidence>
<reference evidence="2 3" key="1">
    <citation type="submission" date="2018-04" db="EMBL/GenBank/DDBJ databases">
        <title>Genomic Encyclopedia of Type Strains, Phase IV (KMG-IV): sequencing the most valuable type-strain genomes for metagenomic binning, comparative biology and taxonomic classification.</title>
        <authorList>
            <person name="Goeker M."/>
        </authorList>
    </citation>
    <scope>NUCLEOTIDE SEQUENCE [LARGE SCALE GENOMIC DNA]</scope>
    <source>
        <strain evidence="2 3">DSM 104150</strain>
    </source>
</reference>
<dbReference type="AlphaFoldDB" id="A0A318EFG9"/>
<keyword evidence="3" id="KW-1185">Reference proteome</keyword>
<keyword evidence="1" id="KW-0472">Membrane</keyword>
<evidence type="ECO:0000256" key="1">
    <source>
        <dbReference type="SAM" id="Phobius"/>
    </source>
</evidence>
<protein>
    <submittedName>
        <fullName evidence="2">Uncharacterized protein</fullName>
    </submittedName>
</protein>
<comment type="caution">
    <text evidence="2">The sequence shown here is derived from an EMBL/GenBank/DDBJ whole genome shotgun (WGS) entry which is preliminary data.</text>
</comment>
<keyword evidence="1" id="KW-0812">Transmembrane</keyword>
<evidence type="ECO:0000313" key="3">
    <source>
        <dbReference type="Proteomes" id="UP000248330"/>
    </source>
</evidence>
<feature type="transmembrane region" description="Helical" evidence="1">
    <location>
        <begin position="65"/>
        <end position="84"/>
    </location>
</feature>
<proteinExistence type="predicted"/>
<organism evidence="2 3">
    <name type="scientific">Sinimarinibacterium flocculans</name>
    <dbReference type="NCBI Taxonomy" id="985250"/>
    <lineage>
        <taxon>Bacteria</taxon>
        <taxon>Pseudomonadati</taxon>
        <taxon>Pseudomonadota</taxon>
        <taxon>Gammaproteobacteria</taxon>
        <taxon>Nevskiales</taxon>
        <taxon>Nevskiaceae</taxon>
        <taxon>Sinimarinibacterium</taxon>
    </lineage>
</organism>
<gene>
    <name evidence="2" type="ORF">C8D93_10362</name>
</gene>
<keyword evidence="1" id="KW-1133">Transmembrane helix</keyword>
<dbReference type="EMBL" id="QICN01000003">
    <property type="protein sequence ID" value="PXV69489.1"/>
    <property type="molecule type" value="Genomic_DNA"/>
</dbReference>
<dbReference type="Proteomes" id="UP000248330">
    <property type="component" value="Unassembled WGS sequence"/>
</dbReference>
<sequence>MRDMAQLLTAIVVLGTLALIVTRIRARQIHFRFGEWPLGQQIEAGLAVVFAVLAALAGAAGEFGFATWLALMAALLVAFAVLSWPKSP</sequence>
<name>A0A318EFG9_9GAMM</name>
<accession>A0A318EFG9</accession>
<feature type="transmembrane region" description="Helical" evidence="1">
    <location>
        <begin position="42"/>
        <end position="60"/>
    </location>
</feature>